<dbReference type="GO" id="GO:0015744">
    <property type="term" value="P:succinate transport"/>
    <property type="evidence" value="ECO:0007669"/>
    <property type="project" value="TreeGrafter"/>
</dbReference>
<accession>A0A1B1YFD0</accession>
<evidence type="ECO:0000313" key="9">
    <source>
        <dbReference type="EMBL" id="ANW99443.1"/>
    </source>
</evidence>
<evidence type="ECO:0000256" key="1">
    <source>
        <dbReference type="ARBA" id="ARBA00004651"/>
    </source>
</evidence>
<dbReference type="GO" id="GO:0022857">
    <property type="term" value="F:transmembrane transporter activity"/>
    <property type="evidence" value="ECO:0007669"/>
    <property type="project" value="InterPro"/>
</dbReference>
<evidence type="ECO:0000256" key="6">
    <source>
        <dbReference type="ARBA" id="ARBA00034125"/>
    </source>
</evidence>
<dbReference type="PANTHER" id="PTHR34390">
    <property type="entry name" value="UPF0442 PROTEIN YJJB-RELATED"/>
    <property type="match status" value="1"/>
</dbReference>
<feature type="transmembrane region" description="Helical" evidence="7">
    <location>
        <begin position="164"/>
        <end position="184"/>
    </location>
</feature>
<evidence type="ECO:0000256" key="2">
    <source>
        <dbReference type="ARBA" id="ARBA00022475"/>
    </source>
</evidence>
<comment type="similarity">
    <text evidence="6">Belongs to the ThrE exporter (TC 2.A.79) family.</text>
</comment>
<keyword evidence="2" id="KW-1003">Cell membrane</keyword>
<dbReference type="EMBL" id="CP014672">
    <property type="protein sequence ID" value="ANW99443.1"/>
    <property type="molecule type" value="Genomic_DNA"/>
</dbReference>
<feature type="domain" description="Threonine/serine exporter-like N-terminal" evidence="8">
    <location>
        <begin position="9"/>
        <end position="245"/>
    </location>
</feature>
<dbReference type="Pfam" id="PF06738">
    <property type="entry name" value="ThrE"/>
    <property type="match status" value="1"/>
</dbReference>
<comment type="subcellular location">
    <subcellularLocation>
        <location evidence="1">Cell membrane</location>
        <topology evidence="1">Multi-pass membrane protein</topology>
    </subcellularLocation>
</comment>
<sequence>MKLHEVLEIAMEAGEILLRNGAETYRVEESITRICNAYGHSCETIVLPTGIFLTVYSSGHESETSVRRIKVRTLDLTKIDRINSFSRKISSHPLPYEEAKKELEEIKALKYYPVPLQLIASTVASFAYALIFEGGLTDGIIAFAIGGLLYLLNLFMVKSGYFPFLIYFVIGFFSGFISMISEFFIPNSNAYIIIISSIIMFLPGVAMTNGIRDLLAIDTISGLTRLGEAFLTVLALGMGVWLAISTAHYII</sequence>
<feature type="transmembrane region" description="Helical" evidence="7">
    <location>
        <begin position="190"/>
        <end position="208"/>
    </location>
</feature>
<keyword evidence="3 7" id="KW-0812">Transmembrane</keyword>
<keyword evidence="5 7" id="KW-0472">Membrane</keyword>
<evidence type="ECO:0000259" key="8">
    <source>
        <dbReference type="Pfam" id="PF06738"/>
    </source>
</evidence>
<dbReference type="AlphaFoldDB" id="A0A1B1YFD0"/>
<evidence type="ECO:0000256" key="7">
    <source>
        <dbReference type="SAM" id="Phobius"/>
    </source>
</evidence>
<feature type="transmembrane region" description="Helical" evidence="7">
    <location>
        <begin position="229"/>
        <end position="250"/>
    </location>
</feature>
<keyword evidence="4 7" id="KW-1133">Transmembrane helix</keyword>
<evidence type="ECO:0000256" key="5">
    <source>
        <dbReference type="ARBA" id="ARBA00023136"/>
    </source>
</evidence>
<dbReference type="Proteomes" id="UP000092971">
    <property type="component" value="Chromosome"/>
</dbReference>
<name>A0A1B1YFD0_THEST</name>
<feature type="transmembrane region" description="Helical" evidence="7">
    <location>
        <begin position="137"/>
        <end position="157"/>
    </location>
</feature>
<dbReference type="InterPro" id="IPR010619">
    <property type="entry name" value="ThrE-like_N"/>
</dbReference>
<gene>
    <name evidence="9" type="ORF">CSTERTH_10595</name>
</gene>
<reference evidence="9 10" key="1">
    <citation type="submission" date="2016-02" db="EMBL/GenBank/DDBJ databases">
        <title>Comparison of Clostridium stercorarium subspecies using comparative genomics and transcriptomics.</title>
        <authorList>
            <person name="Schellenberg J."/>
            <person name="Thallinger G."/>
            <person name="Levin D.B."/>
            <person name="Zhang X."/>
            <person name="Alvare G."/>
            <person name="Fristensky B."/>
            <person name="Sparling R."/>
        </authorList>
    </citation>
    <scope>NUCLEOTIDE SEQUENCE [LARGE SCALE GENOMIC DNA]</scope>
    <source>
        <strain evidence="9 10">DSM 2910</strain>
    </source>
</reference>
<evidence type="ECO:0000256" key="3">
    <source>
        <dbReference type="ARBA" id="ARBA00022692"/>
    </source>
</evidence>
<dbReference type="GO" id="GO:0005886">
    <property type="term" value="C:plasma membrane"/>
    <property type="evidence" value="ECO:0007669"/>
    <property type="project" value="UniProtKB-SubCell"/>
</dbReference>
<evidence type="ECO:0000313" key="10">
    <source>
        <dbReference type="Proteomes" id="UP000092971"/>
    </source>
</evidence>
<dbReference type="OrthoDB" id="9813917at2"/>
<dbReference type="InterPro" id="IPR050539">
    <property type="entry name" value="ThrE_Dicarb/AminoAcid_Exp"/>
</dbReference>
<proteinExistence type="inferred from homology"/>
<evidence type="ECO:0000256" key="4">
    <source>
        <dbReference type="ARBA" id="ARBA00022989"/>
    </source>
</evidence>
<organism evidence="9 10">
    <name type="scientific">Thermoclostridium stercorarium subsp. thermolacticum DSM 2910</name>
    <dbReference type="NCBI Taxonomy" id="1121336"/>
    <lineage>
        <taxon>Bacteria</taxon>
        <taxon>Bacillati</taxon>
        <taxon>Bacillota</taxon>
        <taxon>Clostridia</taxon>
        <taxon>Eubacteriales</taxon>
        <taxon>Oscillospiraceae</taxon>
        <taxon>Thermoclostridium</taxon>
    </lineage>
</organism>
<feature type="transmembrane region" description="Helical" evidence="7">
    <location>
        <begin position="111"/>
        <end position="131"/>
    </location>
</feature>
<dbReference type="RefSeq" id="WP_015359841.1">
    <property type="nucleotide sequence ID" value="NZ_CP014672.1"/>
</dbReference>
<dbReference type="PANTHER" id="PTHR34390:SF2">
    <property type="entry name" value="SUCCINATE TRANSPORTER SUBUNIT YJJP-RELATED"/>
    <property type="match status" value="1"/>
</dbReference>
<protein>
    <recommendedName>
        <fullName evidence="8">Threonine/serine exporter-like N-terminal domain-containing protein</fullName>
    </recommendedName>
</protein>